<evidence type="ECO:0000259" key="11">
    <source>
        <dbReference type="PROSITE" id="PS50525"/>
    </source>
</evidence>
<evidence type="ECO:0000256" key="3">
    <source>
        <dbReference type="ARBA" id="ARBA00022679"/>
    </source>
</evidence>
<organism evidence="12 13">
    <name type="scientific">Dar es Salaam virus TZ-189</name>
    <dbReference type="NCBI Taxonomy" id="2576944"/>
    <lineage>
        <taxon>Viruses</taxon>
        <taxon>Riboviria</taxon>
        <taxon>Orthornavirae</taxon>
        <taxon>Negarnaviricota</taxon>
        <taxon>Polyploviricotina</taxon>
        <taxon>Bunyaviricetes</taxon>
        <taxon>Hareavirales</taxon>
        <taxon>Phenuiviridae</taxon>
        <taxon>Tanzavirus</taxon>
        <taxon>Tanzavirus daressalaamense</taxon>
    </lineage>
</organism>
<reference evidence="12" key="1">
    <citation type="submission" date="2019-06" db="EMBL/GenBank/DDBJ databases">
        <title>Nearly Complete Sequences of Novel Phlebovirus-like Virus Detected in Human Plasma Sample by High-Throughput Sequencing.</title>
        <authorList>
            <person name="Laubscher F."/>
            <person name="Cordey S."/>
            <person name="Hartley M.-A."/>
            <person name="Vieille G."/>
            <person name="Boillat-Blanco N."/>
            <person name="Samaka J."/>
            <person name="Mlaganile T."/>
            <person name="d'Acremont V."/>
            <person name="Kaiser L."/>
        </authorList>
    </citation>
    <scope>NUCLEOTIDE SEQUENCE</scope>
    <source>
        <strain evidence="12">TZ-189</strain>
    </source>
</reference>
<dbReference type="GO" id="GO:0039694">
    <property type="term" value="P:viral RNA genome replication"/>
    <property type="evidence" value="ECO:0007669"/>
    <property type="project" value="InterPro"/>
</dbReference>
<keyword evidence="13" id="KW-1185">Reference proteome</keyword>
<evidence type="ECO:0000256" key="6">
    <source>
        <dbReference type="ARBA" id="ARBA00030285"/>
    </source>
</evidence>
<dbReference type="EC" id="2.7.7.48" evidence="1"/>
<dbReference type="GO" id="GO:0016787">
    <property type="term" value="F:hydrolase activity"/>
    <property type="evidence" value="ECO:0007669"/>
    <property type="project" value="UniProtKB-KW"/>
</dbReference>
<dbReference type="GeneID" id="80550281"/>
<dbReference type="Pfam" id="PF04196">
    <property type="entry name" value="Bunya_RdRp"/>
    <property type="match status" value="1"/>
</dbReference>
<keyword evidence="12" id="KW-0548">Nucleotidyltransferase</keyword>
<dbReference type="Pfam" id="PF15518">
    <property type="entry name" value="L_protein_N"/>
    <property type="match status" value="1"/>
</dbReference>
<feature type="compositionally biased region" description="Basic and acidic residues" evidence="10">
    <location>
        <begin position="399"/>
        <end position="416"/>
    </location>
</feature>
<dbReference type="InterPro" id="IPR007322">
    <property type="entry name" value="RNA_pol_bunyavir"/>
</dbReference>
<keyword evidence="5" id="KW-0460">Magnesium</keyword>
<feature type="region of interest" description="Disordered" evidence="10">
    <location>
        <begin position="396"/>
        <end position="416"/>
    </location>
</feature>
<evidence type="ECO:0000256" key="1">
    <source>
        <dbReference type="ARBA" id="ARBA00012494"/>
    </source>
</evidence>
<dbReference type="PROSITE" id="PS50525">
    <property type="entry name" value="RDRP_SSRNA_NEG_SEG"/>
    <property type="match status" value="1"/>
</dbReference>
<dbReference type="GO" id="GO:0003968">
    <property type="term" value="F:RNA-directed RNA polymerase activity"/>
    <property type="evidence" value="ECO:0007669"/>
    <property type="project" value="UniProtKB-KW"/>
</dbReference>
<evidence type="ECO:0000313" key="13">
    <source>
        <dbReference type="Proteomes" id="UP000678544"/>
    </source>
</evidence>
<dbReference type="InterPro" id="IPR007099">
    <property type="entry name" value="RNA-dir_pol_NSvirus"/>
</dbReference>
<dbReference type="Proteomes" id="UP000678544">
    <property type="component" value="Genome"/>
</dbReference>
<evidence type="ECO:0000256" key="8">
    <source>
        <dbReference type="ARBA" id="ARBA00031012"/>
    </source>
</evidence>
<evidence type="ECO:0000313" key="12">
    <source>
        <dbReference type="EMBL" id="QDF82060.1"/>
    </source>
</evidence>
<keyword evidence="3" id="KW-0808">Transferase</keyword>
<evidence type="ECO:0000256" key="9">
    <source>
        <dbReference type="ARBA" id="ARBA00034123"/>
    </source>
</evidence>
<dbReference type="InterPro" id="IPR029124">
    <property type="entry name" value="L_protein_N"/>
</dbReference>
<evidence type="ECO:0000256" key="7">
    <source>
        <dbReference type="ARBA" id="ARBA00030436"/>
    </source>
</evidence>
<keyword evidence="4" id="KW-0378">Hydrolase</keyword>
<dbReference type="GO" id="GO:0006351">
    <property type="term" value="P:DNA-templated transcription"/>
    <property type="evidence" value="ECO:0007669"/>
    <property type="project" value="InterPro"/>
</dbReference>
<evidence type="ECO:0000256" key="2">
    <source>
        <dbReference type="ARBA" id="ARBA00018602"/>
    </source>
</evidence>
<feature type="domain" description="RdRp catalytic" evidence="11">
    <location>
        <begin position="1004"/>
        <end position="1201"/>
    </location>
</feature>
<dbReference type="EMBL" id="MN062090">
    <property type="protein sequence ID" value="QDF82060.1"/>
    <property type="molecule type" value="Genomic_RNA"/>
</dbReference>
<proteinExistence type="inferred from homology"/>
<dbReference type="RefSeq" id="YP_010839973.1">
    <property type="nucleotide sequence ID" value="NC_078299.1"/>
</dbReference>
<evidence type="ECO:0000256" key="4">
    <source>
        <dbReference type="ARBA" id="ARBA00022801"/>
    </source>
</evidence>
<dbReference type="KEGG" id="vg:80550281"/>
<evidence type="ECO:0000256" key="5">
    <source>
        <dbReference type="ARBA" id="ARBA00022842"/>
    </source>
</evidence>
<sequence>MSVSAIQESNIASFFSGQVMEEENVRVNCPTTLMELVNPTPLHVPEYTIEPREDGPVITFNLPKEDFTMTSIPEHHSIPLTGLKTFVHDFTFGCFTTGTDKPLRWIKELGDPTDNFTPDEIIEFPSSYLVVEYTTRWHDVSVSRASEIFKGKVANYLFHLQNRLTRKPINFFVVIATRNSIFSNVMNVPDLWASELILRYTLASRISRELKDSYPANWFSDEDRITDIDAVKSVFRDMPLILTSEQMTVDDVQNFSNPHYNKTTVDAHLDEASSRAIKDFKQANLFEEGGKFDRISHLSRLKERIEGCNADEEYLRNATSSTEHRLDRKALVQWPGVALLEKNESGSLLGFTSEISDPYFTDDSHPIFEIFCKAYAEASKTESSYSDRDNREITLALSEDDHLREESEVQNKPNRKDYRRYTVIPEEKSAIHLANLGYCGKRGERMYDSVKEYRKDKKRPFSYSVDTDDIDKFVNDETIYQQSGKYFALTESMFFSLVSSSYKVADTKEEVSDLMIKHMRDYYKSIIGGILHFISLVSMELDISLKQHVRPNEIILKKVRGYDVFLLVKPTNSSSHVLYSLIWRKSDELYRSPLDIFKEVHEEQGWCFIDLVSTNKSKLNNLVMSYERFFTILSMACEHSRLVFPVGENLFHVEESSNTKLSRARRYANLCLLVMLHDKGYVDEAMSEVRYCSMEGFRIFPQVCNPAKRLRDLTTVFRSRMQVWSIKKLYEGSRRLLQQEGYEFQAETDEDISYDEDEEKLTRQWSNLFDFFTGDSLEEVQQLINTYYYNYLKNKDENPERNSSIKIIRKIIEYEDLLPEDKRYLGRESKPEMDYKFHEFSPDLLKFCCEKASDILKQQMGNNWKDSLSDEIAQEISFMDLEAIATLKASSGFTDLGQVKSKARPKVMQEIKRIWDEERSSFKVIHLLKHSLENCHQVGGLLIDLFRKQQHAGLREISVMTAEGRIVQSVVERIARVICRSFTSEIMSHPSLKLLTAHNHNTESRRLFEDNPTVTICSSDDAKKWNQGHYVTKFLIMLMYFTDPIYHNFLASAIDLWLQKRLCLPNDLLYMMDTISKLDLDADIYNDSISKRILLAYKNVESCQWMERGTSYITTRTGMLQGILHFTSSLFQTVVQETVRSEVIKRFSRIKTRSVVTIQQSSDDSAMMITFPITPNEHVDAVTQYFVCMTSFYFKYALGNMLGIYNSSKSTPGTVSMLEFNSEFFERNSLIRATPKWVFASLLIPECDSLYTRQEQFSNLSSQVLEGGGSLLLAANCQLAQCYLNYRMLGMGVSPAFWLYSERIASLKDPALGYFLLDDPVVAGLTTLKYRLYKSLIKTPLLQSKFALMKLDQTELKKKNMNGDMQDVLETLTLGTIANSSLVIYGDRMRWNKMVKALGLSEDWREQIERNPEVLYRRPREGGEFELKLAAKAHGPGIVQSLSQNNVISRALASSVYILTRTVLTVRDSGGKVRKTTLLKKISDDLMNEEVRLDEHDLDVFFPLRMSYERFDRVKAQAGLSGSIKRYVSRRMKSDVQVFEAPHSDMFSLESVMKSTWFKLPFKASRRYRLSLLETYKRSFPWLDEDIGECLDNSPFVDHIQLQNFLSRQDARDRIVHLTSVPVRGKRGVAMLESVLYKNLWPQWESTPIFATERKEIYTHFEKLAQYTYMLSKSPLLVEPRSKMLSDILHSKAQIEIPSHTRNSRNPLLVLSLIQDLVKSTFNLTVYTPDILLDWMSKCVESGNGIFGFYSRRQKYQNGHYVGPGTWVGIMDGNPVEIHIESSKGEVLLSKVYTKSASDLYNSLETLTQWCHEHNVVVREVTHYPTRGDLIRFKYNGASIANNTTNYPPIITNDSKEYFILSEDFCDFEDFSLKLDDNNLRLTCKYQRLNEKKRKGVIGPNSNLRVTLLSLNVNPLDRNLAELEPNEVSSQLKELWSCWVCKTKLNRKSAVEFIKLLSDGEQVPNVDSEKFRSWIRSIFLSECTLRGIISHSNKLERVLLEPTYTEEDIEAGRRLASNTEVDFSNVLSTVEEFKLSDSVDTDFASFIDRYVDDAQGLFSVVDLPETSDRRYLRMDKPLLRDYVRYLMECDYEQSLKKFFREKKATPQLMKIIEQVEYLTGQEYEEEEEADLGEDYESRDWSSFF</sequence>
<name>A0A4Y6JKH1_9VIRU</name>
<protein>
    <recommendedName>
        <fullName evidence="2">RNA-directed RNA polymerase L</fullName>
        <ecNumber evidence="1">2.7.7.48</ecNumber>
    </recommendedName>
    <alternativeName>
        <fullName evidence="6">Large structural protein</fullName>
    </alternativeName>
    <alternativeName>
        <fullName evidence="8">Replicase</fullName>
    </alternativeName>
    <alternativeName>
        <fullName evidence="7">Transcriptase</fullName>
    </alternativeName>
</protein>
<comment type="similarity">
    <text evidence="9">Belongs to the Bunyavirales RNA polymerase family.</text>
</comment>
<evidence type="ECO:0000256" key="10">
    <source>
        <dbReference type="SAM" id="MobiDB-lite"/>
    </source>
</evidence>
<keyword evidence="12" id="KW-0696">RNA-directed RNA polymerase</keyword>
<accession>A0A4Y6JKH1</accession>